<reference evidence="4" key="2">
    <citation type="submission" date="2020-11" db="EMBL/GenBank/DDBJ databases">
        <authorList>
            <person name="McCartney M.A."/>
            <person name="Auch B."/>
            <person name="Kono T."/>
            <person name="Mallez S."/>
            <person name="Becker A."/>
            <person name="Gohl D.M."/>
            <person name="Silverstein K.A.T."/>
            <person name="Koren S."/>
            <person name="Bechman K.B."/>
            <person name="Herman A."/>
            <person name="Abrahante J.E."/>
            <person name="Garbe J."/>
        </authorList>
    </citation>
    <scope>NUCLEOTIDE SEQUENCE</scope>
    <source>
        <strain evidence="4">Duluth1</strain>
        <tissue evidence="4">Whole animal</tissue>
    </source>
</reference>
<dbReference type="EMBL" id="JAIWYP010000012">
    <property type="protein sequence ID" value="KAH3728885.1"/>
    <property type="molecule type" value="Genomic_DNA"/>
</dbReference>
<dbReference type="OrthoDB" id="6054711at2759"/>
<evidence type="ECO:0000256" key="2">
    <source>
        <dbReference type="SAM" id="SignalP"/>
    </source>
</evidence>
<accession>A0A9D4CRE8</accession>
<organism evidence="4 5">
    <name type="scientific">Dreissena polymorpha</name>
    <name type="common">Zebra mussel</name>
    <name type="synonym">Mytilus polymorpha</name>
    <dbReference type="NCBI Taxonomy" id="45954"/>
    <lineage>
        <taxon>Eukaryota</taxon>
        <taxon>Metazoa</taxon>
        <taxon>Spiralia</taxon>
        <taxon>Lophotrochozoa</taxon>
        <taxon>Mollusca</taxon>
        <taxon>Bivalvia</taxon>
        <taxon>Autobranchia</taxon>
        <taxon>Heteroconchia</taxon>
        <taxon>Euheterodonta</taxon>
        <taxon>Imparidentia</taxon>
        <taxon>Neoheterodontei</taxon>
        <taxon>Myida</taxon>
        <taxon>Dreissenoidea</taxon>
        <taxon>Dreissenidae</taxon>
        <taxon>Dreissena</taxon>
    </lineage>
</organism>
<name>A0A9D4CRE8_DREPO</name>
<protein>
    <recommendedName>
        <fullName evidence="3">Fibrinogen C-terminal domain-containing protein</fullName>
    </recommendedName>
</protein>
<dbReference type="InterPro" id="IPR020837">
    <property type="entry name" value="Fibrinogen_CS"/>
</dbReference>
<feature type="signal peptide" evidence="2">
    <location>
        <begin position="1"/>
        <end position="25"/>
    </location>
</feature>
<gene>
    <name evidence="4" type="ORF">DPMN_054848</name>
</gene>
<sequence length="398" mass="45964">MCMTSNMYDLMNWTILLFSVTMIRCNQGGKGNPLKKQLLDIGLKIDELDFKVDDVKNHLVEQDKTMKFDRTRNNEVIEQLADRINKLIEIVKYHFAQDSITRDDIYTIDIVSNKTSADKDLHDEHQVIWEKLKLIEREMYAVRKTYKDHVEACGITNAKLASTVHQLQAVNAANCENAITKTGVTESTTAEENPSPCRNASKSGVITINVNYQNITHLNVCCDMTTDGGGWTVIQRRMDGSLNFFRDWESYKRGFGDVTGEFWLGNEHLYQLTSNRPRELRVDMEDFEGNKAFAKYSFFEVLPEFYSYAIRIDGFNGSAGNSLKYHNDHGFSTKDRDNDGSSGSCAHYWQGAWWFDECLRSHLNGEYKVETLEAYRGIVWDAWKGPKYSLKWVEMKFR</sequence>
<dbReference type="GO" id="GO:0005615">
    <property type="term" value="C:extracellular space"/>
    <property type="evidence" value="ECO:0007669"/>
    <property type="project" value="TreeGrafter"/>
</dbReference>
<evidence type="ECO:0000313" key="5">
    <source>
        <dbReference type="Proteomes" id="UP000828390"/>
    </source>
</evidence>
<keyword evidence="5" id="KW-1185">Reference proteome</keyword>
<dbReference type="CDD" id="cd00087">
    <property type="entry name" value="FReD"/>
    <property type="match status" value="1"/>
</dbReference>
<dbReference type="InterPro" id="IPR014716">
    <property type="entry name" value="Fibrinogen_a/b/g_C_1"/>
</dbReference>
<dbReference type="PROSITE" id="PS00514">
    <property type="entry name" value="FIBRINOGEN_C_1"/>
    <property type="match status" value="1"/>
</dbReference>
<keyword evidence="2" id="KW-0732">Signal</keyword>
<dbReference type="Gene3D" id="3.90.215.10">
    <property type="entry name" value="Gamma Fibrinogen, chain A, domain 1"/>
    <property type="match status" value="1"/>
</dbReference>
<keyword evidence="1" id="KW-1015">Disulfide bond</keyword>
<dbReference type="SUPFAM" id="SSF56496">
    <property type="entry name" value="Fibrinogen C-terminal domain-like"/>
    <property type="match status" value="1"/>
</dbReference>
<evidence type="ECO:0000256" key="1">
    <source>
        <dbReference type="ARBA" id="ARBA00023157"/>
    </source>
</evidence>
<evidence type="ECO:0000259" key="3">
    <source>
        <dbReference type="PROSITE" id="PS51406"/>
    </source>
</evidence>
<dbReference type="InterPro" id="IPR002181">
    <property type="entry name" value="Fibrinogen_a/b/g_C_dom"/>
</dbReference>
<dbReference type="InterPro" id="IPR050373">
    <property type="entry name" value="Fibrinogen_C-term_domain"/>
</dbReference>
<dbReference type="FunFam" id="3.90.215.10:FF:000001">
    <property type="entry name" value="Tenascin isoform 1"/>
    <property type="match status" value="1"/>
</dbReference>
<dbReference type="Pfam" id="PF00147">
    <property type="entry name" value="Fibrinogen_C"/>
    <property type="match status" value="1"/>
</dbReference>
<proteinExistence type="predicted"/>
<dbReference type="InterPro" id="IPR036056">
    <property type="entry name" value="Fibrinogen-like_C"/>
</dbReference>
<evidence type="ECO:0000313" key="4">
    <source>
        <dbReference type="EMBL" id="KAH3728885.1"/>
    </source>
</evidence>
<dbReference type="PANTHER" id="PTHR19143">
    <property type="entry name" value="FIBRINOGEN/TENASCIN/ANGIOPOEITIN"/>
    <property type="match status" value="1"/>
</dbReference>
<dbReference type="NCBIfam" id="NF040941">
    <property type="entry name" value="GGGWT_bact"/>
    <property type="match status" value="1"/>
</dbReference>
<dbReference type="SMART" id="SM00186">
    <property type="entry name" value="FBG"/>
    <property type="match status" value="1"/>
</dbReference>
<comment type="caution">
    <text evidence="4">The sequence shown here is derived from an EMBL/GenBank/DDBJ whole genome shotgun (WGS) entry which is preliminary data.</text>
</comment>
<dbReference type="Proteomes" id="UP000828390">
    <property type="component" value="Unassembled WGS sequence"/>
</dbReference>
<dbReference type="AlphaFoldDB" id="A0A9D4CRE8"/>
<dbReference type="PROSITE" id="PS51406">
    <property type="entry name" value="FIBRINOGEN_C_2"/>
    <property type="match status" value="1"/>
</dbReference>
<reference evidence="4" key="1">
    <citation type="journal article" date="2019" name="bioRxiv">
        <title>The Genome of the Zebra Mussel, Dreissena polymorpha: A Resource for Invasive Species Research.</title>
        <authorList>
            <person name="McCartney M.A."/>
            <person name="Auch B."/>
            <person name="Kono T."/>
            <person name="Mallez S."/>
            <person name="Zhang Y."/>
            <person name="Obille A."/>
            <person name="Becker A."/>
            <person name="Abrahante J.E."/>
            <person name="Garbe J."/>
            <person name="Badalamenti J.P."/>
            <person name="Herman A."/>
            <person name="Mangelson H."/>
            <person name="Liachko I."/>
            <person name="Sullivan S."/>
            <person name="Sone E.D."/>
            <person name="Koren S."/>
            <person name="Silverstein K.A.T."/>
            <person name="Beckman K.B."/>
            <person name="Gohl D.M."/>
        </authorList>
    </citation>
    <scope>NUCLEOTIDE SEQUENCE</scope>
    <source>
        <strain evidence="4">Duluth1</strain>
        <tissue evidence="4">Whole animal</tissue>
    </source>
</reference>
<feature type="chain" id="PRO_5039259870" description="Fibrinogen C-terminal domain-containing protein" evidence="2">
    <location>
        <begin position="26"/>
        <end position="398"/>
    </location>
</feature>
<feature type="domain" description="Fibrinogen C-terminal" evidence="3">
    <location>
        <begin position="188"/>
        <end position="398"/>
    </location>
</feature>